<evidence type="ECO:0000313" key="3">
    <source>
        <dbReference type="Proteomes" id="UP001500974"/>
    </source>
</evidence>
<reference evidence="3" key="1">
    <citation type="journal article" date="2019" name="Int. J. Syst. Evol. Microbiol.">
        <title>The Global Catalogue of Microorganisms (GCM) 10K type strain sequencing project: providing services to taxonomists for standard genome sequencing and annotation.</title>
        <authorList>
            <consortium name="The Broad Institute Genomics Platform"/>
            <consortium name="The Broad Institute Genome Sequencing Center for Infectious Disease"/>
            <person name="Wu L."/>
            <person name="Ma J."/>
        </authorList>
    </citation>
    <scope>NUCLEOTIDE SEQUENCE [LARGE SCALE GENOMIC DNA]</scope>
    <source>
        <strain evidence="3">JCM 14917</strain>
    </source>
</reference>
<dbReference type="EMBL" id="BAAAON010000001">
    <property type="protein sequence ID" value="GAA2172273.1"/>
    <property type="molecule type" value="Genomic_DNA"/>
</dbReference>
<protein>
    <recommendedName>
        <fullName evidence="1">Putative Flp pilus-assembly TadG-like N-terminal domain-containing protein</fullName>
    </recommendedName>
</protein>
<dbReference type="Pfam" id="PF13400">
    <property type="entry name" value="Tad"/>
    <property type="match status" value="1"/>
</dbReference>
<keyword evidence="3" id="KW-1185">Reference proteome</keyword>
<sequence>MRRMNQKSDERGAVAVIVAILLVALLGFAAIAVDVGMLYAEKAQLRNGADAAALSIAQTCAYNSEDTKCSTSIMSGSLAKQMVDANALDNQSNPSNVTLNKTAGKVSVTAGALEAGTTSNKVSLLFARALGFDDAEVTVTSSAAWGSPIAGETPFPIAFSICQVQGHVGGGLQVLQSHGSNANPDCNYGPSGQTVPGGFGWLAPDPGNCGALIDIAFDEADSNPGNAAPSNCTATLDRWKAAINAGTYPIVVLPVFYKVTGTGSGAVYDLQSFAAYEVHGWYFSGGGNSFHNTATDVGSAACTNDCRGIVGKFVKYVSLADGYTMGAPNVNGTNVVQLTLGAP</sequence>
<evidence type="ECO:0000313" key="2">
    <source>
        <dbReference type="EMBL" id="GAA2172273.1"/>
    </source>
</evidence>
<dbReference type="InterPro" id="IPR028087">
    <property type="entry name" value="Tad_N"/>
</dbReference>
<name>A0ABP5MFJ0_9MICC</name>
<accession>A0ABP5MFJ0</accession>
<evidence type="ECO:0000259" key="1">
    <source>
        <dbReference type="Pfam" id="PF13400"/>
    </source>
</evidence>
<organism evidence="2 3">
    <name type="scientific">Arthrobacter parietis</name>
    <dbReference type="NCBI Taxonomy" id="271434"/>
    <lineage>
        <taxon>Bacteria</taxon>
        <taxon>Bacillati</taxon>
        <taxon>Actinomycetota</taxon>
        <taxon>Actinomycetes</taxon>
        <taxon>Micrococcales</taxon>
        <taxon>Micrococcaceae</taxon>
        <taxon>Arthrobacter</taxon>
    </lineage>
</organism>
<dbReference type="RefSeq" id="WP_346027185.1">
    <property type="nucleotide sequence ID" value="NZ_BAAAON010000001.1"/>
</dbReference>
<dbReference type="Proteomes" id="UP001500974">
    <property type="component" value="Unassembled WGS sequence"/>
</dbReference>
<proteinExistence type="predicted"/>
<comment type="caution">
    <text evidence="2">The sequence shown here is derived from an EMBL/GenBank/DDBJ whole genome shotgun (WGS) entry which is preliminary data.</text>
</comment>
<gene>
    <name evidence="2" type="ORF">GCM10009784_02060</name>
</gene>
<feature type="domain" description="Putative Flp pilus-assembly TadG-like N-terminal" evidence="1">
    <location>
        <begin position="12"/>
        <end position="55"/>
    </location>
</feature>